<sequence>MTVSRTRLFASLCGLVFLLNLARIVFAPLLDVFIAEFAIGEATAGLIVTLVWVGSASPRLPTGWLLTKVPRHQVAIGSGSVLAGSSALAATATTVRHLMVGAFLMGIASGVYFVAANPLLSELFPSRVGRAMGIHGAAAQIGAVAAAPFVALTLVVDWRLSLWTIAAGAALLTAVTWAAARRTEMPTAGEADRDFVAGALSEWKLIVTALAIVGAASFVWQGLFNFYELYMQSKGLSAGTAGTLLTIVFAAGVPAFFFSGDLADRFPHVPYLLGVVGTFAATLLLLTAVEGFLALAVLSAAVGIVIHALFPATDAYLLDTLPDSTRSSAYAVFSSAWMLTQALGSSALGWVLERGYTYDGVFAGAALLLGAMAVVLLGLERIGRLPN</sequence>
<comment type="subcellular location">
    <subcellularLocation>
        <location evidence="1">Cell membrane</location>
        <topology evidence="1">Multi-pass membrane protein</topology>
    </subcellularLocation>
</comment>
<name>D2RSK8_HALTV</name>
<feature type="transmembrane region" description="Helical" evidence="6">
    <location>
        <begin position="235"/>
        <end position="257"/>
    </location>
</feature>
<dbReference type="Proteomes" id="UP000001903">
    <property type="component" value="Chromosome"/>
</dbReference>
<keyword evidence="2" id="KW-1003">Cell membrane</keyword>
<evidence type="ECO:0000256" key="5">
    <source>
        <dbReference type="ARBA" id="ARBA00023136"/>
    </source>
</evidence>
<feature type="transmembrane region" description="Helical" evidence="6">
    <location>
        <begin position="292"/>
        <end position="317"/>
    </location>
</feature>
<feature type="domain" description="Major facilitator superfamily (MFS) profile" evidence="7">
    <location>
        <begin position="6"/>
        <end position="382"/>
    </location>
</feature>
<dbReference type="PROSITE" id="PS50850">
    <property type="entry name" value="MFS"/>
    <property type="match status" value="1"/>
</dbReference>
<dbReference type="STRING" id="543526.Htur_1899"/>
<keyword evidence="3 6" id="KW-0812">Transmembrane</keyword>
<evidence type="ECO:0000313" key="8">
    <source>
        <dbReference type="EMBL" id="ADB60784.1"/>
    </source>
</evidence>
<dbReference type="PANTHER" id="PTHR43124:SF3">
    <property type="entry name" value="CHLORAMPHENICOL EFFLUX PUMP RV0191"/>
    <property type="match status" value="1"/>
</dbReference>
<dbReference type="PANTHER" id="PTHR43124">
    <property type="entry name" value="PURINE EFFLUX PUMP PBUE"/>
    <property type="match status" value="1"/>
</dbReference>
<dbReference type="eggNOG" id="arCOG00134">
    <property type="taxonomic scope" value="Archaea"/>
</dbReference>
<protein>
    <submittedName>
        <fullName evidence="8">Major facilitator superfamily MFS_1</fullName>
    </submittedName>
</protein>
<evidence type="ECO:0000256" key="4">
    <source>
        <dbReference type="ARBA" id="ARBA00022989"/>
    </source>
</evidence>
<keyword evidence="9" id="KW-1185">Reference proteome</keyword>
<feature type="transmembrane region" description="Helical" evidence="6">
    <location>
        <begin position="201"/>
        <end position="223"/>
    </location>
</feature>
<gene>
    <name evidence="8" type="ordered locus">Htur_1899</name>
</gene>
<evidence type="ECO:0000256" key="6">
    <source>
        <dbReference type="SAM" id="Phobius"/>
    </source>
</evidence>
<feature type="transmembrane region" description="Helical" evidence="6">
    <location>
        <begin position="132"/>
        <end position="154"/>
    </location>
</feature>
<evidence type="ECO:0000256" key="3">
    <source>
        <dbReference type="ARBA" id="ARBA00022692"/>
    </source>
</evidence>
<dbReference type="InterPro" id="IPR050189">
    <property type="entry name" value="MFS_Efflux_Transporters"/>
</dbReference>
<dbReference type="Pfam" id="PF07690">
    <property type="entry name" value="MFS_1"/>
    <property type="match status" value="1"/>
</dbReference>
<evidence type="ECO:0000313" key="9">
    <source>
        <dbReference type="Proteomes" id="UP000001903"/>
    </source>
</evidence>
<dbReference type="InterPro" id="IPR036259">
    <property type="entry name" value="MFS_trans_sf"/>
</dbReference>
<dbReference type="EMBL" id="CP001860">
    <property type="protein sequence ID" value="ADB60784.1"/>
    <property type="molecule type" value="Genomic_DNA"/>
</dbReference>
<dbReference type="InterPro" id="IPR011701">
    <property type="entry name" value="MFS"/>
</dbReference>
<dbReference type="HOGENOM" id="CLU_001265_5_14_2"/>
<reference evidence="8 9" key="1">
    <citation type="journal article" date="2010" name="Stand. Genomic Sci.">
        <title>Complete genome sequence of Haloterrigena turkmenica type strain (4k).</title>
        <authorList>
            <person name="Saunders E."/>
            <person name="Tindall B.J."/>
            <person name="Fahnrich R."/>
            <person name="Lapidus A."/>
            <person name="Copeland A."/>
            <person name="Del Rio T.G."/>
            <person name="Lucas S."/>
            <person name="Chen F."/>
            <person name="Tice H."/>
            <person name="Cheng J.F."/>
            <person name="Han C."/>
            <person name="Detter J.C."/>
            <person name="Bruce D."/>
            <person name="Goodwin L."/>
            <person name="Chain P."/>
            <person name="Pitluck S."/>
            <person name="Pati A."/>
            <person name="Ivanova N."/>
            <person name="Mavromatis K."/>
            <person name="Chen A."/>
            <person name="Palaniappan K."/>
            <person name="Land M."/>
            <person name="Hauser L."/>
            <person name="Chang Y.J."/>
            <person name="Jeffries C.D."/>
            <person name="Brettin T."/>
            <person name="Rohde M."/>
            <person name="Goker M."/>
            <person name="Bristow J."/>
            <person name="Eisen J.A."/>
            <person name="Markowitz V."/>
            <person name="Hugenholtz P."/>
            <person name="Klenk H.P."/>
            <person name="Kyrpides N.C."/>
        </authorList>
    </citation>
    <scope>NUCLEOTIDE SEQUENCE [LARGE SCALE GENOMIC DNA]</scope>
    <source>
        <strain evidence="9">ATCC 51198 / DSM 5511 / JCM 9101 / NCIMB 13204 / VKM B-1734 / 4k</strain>
    </source>
</reference>
<feature type="transmembrane region" description="Helical" evidence="6">
    <location>
        <begin position="160"/>
        <end position="180"/>
    </location>
</feature>
<organism evidence="8 9">
    <name type="scientific">Haloterrigena turkmenica (strain ATCC 51198 / DSM 5511 / JCM 9101 / NCIMB 13204 / VKM B-1734 / 4k)</name>
    <name type="common">Halococcus turkmenicus</name>
    <dbReference type="NCBI Taxonomy" id="543526"/>
    <lineage>
        <taxon>Archaea</taxon>
        <taxon>Methanobacteriati</taxon>
        <taxon>Methanobacteriota</taxon>
        <taxon>Stenosarchaea group</taxon>
        <taxon>Halobacteria</taxon>
        <taxon>Halobacteriales</taxon>
        <taxon>Natrialbaceae</taxon>
        <taxon>Haloterrigena</taxon>
    </lineage>
</organism>
<feature type="transmembrane region" description="Helical" evidence="6">
    <location>
        <begin position="269"/>
        <end position="286"/>
    </location>
</feature>
<dbReference type="SUPFAM" id="SSF103473">
    <property type="entry name" value="MFS general substrate transporter"/>
    <property type="match status" value="1"/>
</dbReference>
<dbReference type="GO" id="GO:0022857">
    <property type="term" value="F:transmembrane transporter activity"/>
    <property type="evidence" value="ECO:0007669"/>
    <property type="project" value="InterPro"/>
</dbReference>
<keyword evidence="5 6" id="KW-0472">Membrane</keyword>
<dbReference type="GO" id="GO:0005886">
    <property type="term" value="C:plasma membrane"/>
    <property type="evidence" value="ECO:0007669"/>
    <property type="project" value="UniProtKB-SubCell"/>
</dbReference>
<evidence type="ECO:0000259" key="7">
    <source>
        <dbReference type="PROSITE" id="PS50850"/>
    </source>
</evidence>
<feature type="transmembrane region" description="Helical" evidence="6">
    <location>
        <begin position="358"/>
        <end position="379"/>
    </location>
</feature>
<dbReference type="InterPro" id="IPR020846">
    <property type="entry name" value="MFS_dom"/>
</dbReference>
<accession>D2RSK8</accession>
<dbReference type="AlphaFoldDB" id="D2RSK8"/>
<keyword evidence="4 6" id="KW-1133">Transmembrane helix</keyword>
<dbReference type="Gene3D" id="1.20.1250.20">
    <property type="entry name" value="MFS general substrate transporter like domains"/>
    <property type="match status" value="2"/>
</dbReference>
<feature type="transmembrane region" description="Helical" evidence="6">
    <location>
        <begin position="32"/>
        <end position="53"/>
    </location>
</feature>
<proteinExistence type="predicted"/>
<feature type="transmembrane region" description="Helical" evidence="6">
    <location>
        <begin position="98"/>
        <end position="120"/>
    </location>
</feature>
<dbReference type="KEGG" id="htu:Htur_1899"/>
<evidence type="ECO:0000256" key="1">
    <source>
        <dbReference type="ARBA" id="ARBA00004651"/>
    </source>
</evidence>
<evidence type="ECO:0000256" key="2">
    <source>
        <dbReference type="ARBA" id="ARBA00022475"/>
    </source>
</evidence>
<feature type="transmembrane region" description="Helical" evidence="6">
    <location>
        <begin position="329"/>
        <end position="352"/>
    </location>
</feature>